<dbReference type="InParanoid" id="A0A672FB69"/>
<reference evidence="2" key="3">
    <citation type="submission" date="2025-09" db="UniProtKB">
        <authorList>
            <consortium name="Ensembl"/>
        </authorList>
    </citation>
    <scope>IDENTIFICATION</scope>
</reference>
<sequence>RYLLHLRLQPVRRQLVLSGRLPAAVRHHEAGDAQRPGEAEAPHEHFVGGLSVLAHVLEHRSAALLRPGRPGRPADRGVAADRQACARVSSAETNTRESHAADRQEPGLDRERHRISQRFNTNMHHYY</sequence>
<proteinExistence type="predicted"/>
<organism evidence="2 3">
    <name type="scientific">Salarias fasciatus</name>
    <name type="common">Jewelled blenny</name>
    <name type="synonym">Blennius fasciatus</name>
    <dbReference type="NCBI Taxonomy" id="181472"/>
    <lineage>
        <taxon>Eukaryota</taxon>
        <taxon>Metazoa</taxon>
        <taxon>Chordata</taxon>
        <taxon>Craniata</taxon>
        <taxon>Vertebrata</taxon>
        <taxon>Euteleostomi</taxon>
        <taxon>Actinopterygii</taxon>
        <taxon>Neopterygii</taxon>
        <taxon>Teleostei</taxon>
        <taxon>Neoteleostei</taxon>
        <taxon>Acanthomorphata</taxon>
        <taxon>Ovalentaria</taxon>
        <taxon>Blenniimorphae</taxon>
        <taxon>Blenniiformes</taxon>
        <taxon>Blennioidei</taxon>
        <taxon>Blenniidae</taxon>
        <taxon>Salariinae</taxon>
        <taxon>Salarias</taxon>
    </lineage>
</organism>
<keyword evidence="3" id="KW-1185">Reference proteome</keyword>
<dbReference type="Proteomes" id="UP000472267">
    <property type="component" value="Chromosome 10"/>
</dbReference>
<dbReference type="AlphaFoldDB" id="A0A672FB69"/>
<protein>
    <submittedName>
        <fullName evidence="2">Uncharacterized protein</fullName>
    </submittedName>
</protein>
<feature type="compositionally biased region" description="Basic and acidic residues" evidence="1">
    <location>
        <begin position="94"/>
        <end position="114"/>
    </location>
</feature>
<name>A0A672FB69_SALFA</name>
<reference evidence="2" key="1">
    <citation type="submission" date="2019-06" db="EMBL/GenBank/DDBJ databases">
        <authorList>
            <consortium name="Wellcome Sanger Institute Data Sharing"/>
        </authorList>
    </citation>
    <scope>NUCLEOTIDE SEQUENCE [LARGE SCALE GENOMIC DNA]</scope>
</reference>
<feature type="region of interest" description="Disordered" evidence="1">
    <location>
        <begin position="65"/>
        <end position="114"/>
    </location>
</feature>
<evidence type="ECO:0000313" key="3">
    <source>
        <dbReference type="Proteomes" id="UP000472267"/>
    </source>
</evidence>
<evidence type="ECO:0000256" key="1">
    <source>
        <dbReference type="SAM" id="MobiDB-lite"/>
    </source>
</evidence>
<accession>A0A672FB69</accession>
<dbReference type="OMA" id="ATHTQGQ"/>
<reference evidence="2" key="2">
    <citation type="submission" date="2025-08" db="UniProtKB">
        <authorList>
            <consortium name="Ensembl"/>
        </authorList>
    </citation>
    <scope>IDENTIFICATION</scope>
</reference>
<dbReference type="Ensembl" id="ENSSFAT00005004362.1">
    <property type="protein sequence ID" value="ENSSFAP00005004081.1"/>
    <property type="gene ID" value="ENSSFAG00005002756.1"/>
</dbReference>
<evidence type="ECO:0000313" key="2">
    <source>
        <dbReference type="Ensembl" id="ENSSFAP00005004081.1"/>
    </source>
</evidence>